<sequence>IDFHEFSEMMKLKF</sequence>
<keyword evidence="1" id="KW-0418">Kinase</keyword>
<organism evidence="1 2">
    <name type="scientific">Plasmodium gaboni</name>
    <dbReference type="NCBI Taxonomy" id="647221"/>
    <lineage>
        <taxon>Eukaryota</taxon>
        <taxon>Sar</taxon>
        <taxon>Alveolata</taxon>
        <taxon>Apicomplexa</taxon>
        <taxon>Aconoidasida</taxon>
        <taxon>Haemosporida</taxon>
        <taxon>Plasmodiidae</taxon>
        <taxon>Plasmodium</taxon>
        <taxon>Plasmodium (Laverania)</taxon>
    </lineage>
</organism>
<accession>A0A151LVL8</accession>
<gene>
    <name evidence="1" type="ORF">PGSY75_0310100</name>
</gene>
<evidence type="ECO:0000313" key="2">
    <source>
        <dbReference type="Proteomes" id="UP000076004"/>
    </source>
</evidence>
<reference evidence="1 2" key="1">
    <citation type="journal article" date="2016" name="Nat. Commun.">
        <title>Genomes of cryptic chimpanzee Plasmodium species reveal key evolutionary events leading to human malaria.</title>
        <authorList>
            <person name="Sundararaman S.A."/>
            <person name="Plenderleith L.J."/>
            <person name="Liu W."/>
            <person name="Loy D.E."/>
            <person name="Learn G.H."/>
            <person name="Li Y."/>
            <person name="Shaw K.S."/>
            <person name="Ayouba A."/>
            <person name="Peeters M."/>
            <person name="Speede S."/>
            <person name="Shaw G.M."/>
            <person name="Bushman F.D."/>
            <person name="Brisson D."/>
            <person name="Rayner J.C."/>
            <person name="Sharp P.M."/>
            <person name="Hahn B.H."/>
        </authorList>
    </citation>
    <scope>NUCLEOTIDE SEQUENCE [LARGE SCALE GENOMIC DNA]</scope>
    <source>
        <strain evidence="1 2">SY75</strain>
    </source>
</reference>
<dbReference type="GeneID" id="29774576"/>
<dbReference type="EMBL" id="LVLB01000004">
    <property type="protein sequence ID" value="KYO03217.1"/>
    <property type="molecule type" value="Genomic_DNA"/>
</dbReference>
<keyword evidence="1" id="KW-0808">Transferase</keyword>
<dbReference type="Proteomes" id="UP000076004">
    <property type="component" value="Chromosome 3"/>
</dbReference>
<dbReference type="VEuPathDB" id="PlasmoDB:PGSY75_0310100"/>
<evidence type="ECO:0000313" key="1">
    <source>
        <dbReference type="EMBL" id="KYO03217.1"/>
    </source>
</evidence>
<dbReference type="RefSeq" id="XP_018643539.1">
    <property type="nucleotide sequence ID" value="XM_018783956.1"/>
</dbReference>
<feature type="non-terminal residue" evidence="1">
    <location>
        <position position="1"/>
    </location>
</feature>
<dbReference type="GO" id="GO:0016301">
    <property type="term" value="F:kinase activity"/>
    <property type="evidence" value="ECO:0007669"/>
    <property type="project" value="UniProtKB-KW"/>
</dbReference>
<comment type="caution">
    <text evidence="1">The sequence shown here is derived from an EMBL/GenBank/DDBJ whole genome shotgun (WGS) entry which is preliminary data.</text>
</comment>
<name>A0A151LVL8_9APIC</name>
<protein>
    <submittedName>
        <fullName evidence="1">Calcium-dependent protein kinase 3</fullName>
    </submittedName>
</protein>
<proteinExistence type="predicted"/>